<keyword evidence="2" id="KW-1185">Reference proteome</keyword>
<comment type="caution">
    <text evidence="1">The sequence shown here is derived from an EMBL/GenBank/DDBJ whole genome shotgun (WGS) entry which is preliminary data.</text>
</comment>
<name>A0ACC1P6Z0_9PEZI</name>
<accession>A0ACC1P6Z0</accession>
<sequence>MKSFVNTIFVAALAAQSVSGHYIFQALSKGTAKGTPYEFVRRNTNYNSPVVDLGSNDLRCNAGGATGGSTSTLSLNAGDQFTFSLDQAVYHQGPVSLYMSKAPSTAAQYDGSGDWFKIFDWGPKFANGQPQWTMTASYSGTIPRCIPSGDYLLRIQSLAIHNPGATPQWYVSCGQITVSGGGNTTPSPTVRIPGAFKATDPGYTANIYNGLKSYTGTCDTSKVYPPLSALGGPDGEGQMIHFATDNSMNIFRLPVGWQFLVNNQLGGTLDSGNLDKFDQLVKACLGTGATCVIDIHNYARWNGQIIGQGGPANDQFANLWSQLAAKYATEEKIIFGLMNEPHDVPDINIWAESAQAAVTAIRQAETDASGFAHTILIPGNDWASAAAFPTNSGPALLGVVNPDNTTTGLVFDVHKYSDTDNSGTHTECTTDNIESAFAPLADWLRTNGRQAMNTEMGGGNTESCQKFICDQIAFLNENADVYLGYVGWSAGSFDPQTYELSEVPTKDGDVWTDTSPRSSVLQEG</sequence>
<organism evidence="1 2">
    <name type="scientific">Xylaria curta</name>
    <dbReference type="NCBI Taxonomy" id="42375"/>
    <lineage>
        <taxon>Eukaryota</taxon>
        <taxon>Fungi</taxon>
        <taxon>Dikarya</taxon>
        <taxon>Ascomycota</taxon>
        <taxon>Pezizomycotina</taxon>
        <taxon>Sordariomycetes</taxon>
        <taxon>Xylariomycetidae</taxon>
        <taxon>Xylariales</taxon>
        <taxon>Xylariaceae</taxon>
        <taxon>Xylaria</taxon>
    </lineage>
</organism>
<protein>
    <submittedName>
        <fullName evidence="1">Uncharacterized protein</fullName>
    </submittedName>
</protein>
<evidence type="ECO:0000313" key="2">
    <source>
        <dbReference type="Proteomes" id="UP001143856"/>
    </source>
</evidence>
<reference evidence="1" key="1">
    <citation type="submission" date="2022-10" db="EMBL/GenBank/DDBJ databases">
        <title>Genome Sequence of Xylaria curta.</title>
        <authorList>
            <person name="Buettner E."/>
        </authorList>
    </citation>
    <scope>NUCLEOTIDE SEQUENCE</scope>
    <source>
        <strain evidence="1">Babe10</strain>
    </source>
</reference>
<dbReference type="EMBL" id="JAPDGR010000819">
    <property type="protein sequence ID" value="KAJ2987263.1"/>
    <property type="molecule type" value="Genomic_DNA"/>
</dbReference>
<proteinExistence type="predicted"/>
<dbReference type="Proteomes" id="UP001143856">
    <property type="component" value="Unassembled WGS sequence"/>
</dbReference>
<gene>
    <name evidence="1" type="ORF">NUW58_g4606</name>
</gene>
<evidence type="ECO:0000313" key="1">
    <source>
        <dbReference type="EMBL" id="KAJ2987263.1"/>
    </source>
</evidence>